<dbReference type="Pfam" id="PF10711">
    <property type="entry name" value="DUF2513"/>
    <property type="match status" value="1"/>
</dbReference>
<proteinExistence type="predicted"/>
<dbReference type="RefSeq" id="WP_048292517.1">
    <property type="nucleotide sequence ID" value="NZ_CACSCY010000016.1"/>
</dbReference>
<dbReference type="InterPro" id="IPR019650">
    <property type="entry name" value="DUF2513"/>
</dbReference>
<reference evidence="1" key="1">
    <citation type="submission" date="2019-01" db="EMBL/GenBank/DDBJ databases">
        <authorList>
            <person name="Lista F."/>
            <person name="Anselmo A."/>
        </authorList>
    </citation>
    <scope>NUCLEOTIDE SEQUENCE</scope>
    <source>
        <strain evidence="1">14S</strain>
    </source>
</reference>
<organism evidence="1">
    <name type="scientific">Klebsiella pneumoniae</name>
    <dbReference type="NCBI Taxonomy" id="573"/>
    <lineage>
        <taxon>Bacteria</taxon>
        <taxon>Pseudomonadati</taxon>
        <taxon>Pseudomonadota</taxon>
        <taxon>Gammaproteobacteria</taxon>
        <taxon>Enterobacterales</taxon>
        <taxon>Enterobacteriaceae</taxon>
        <taxon>Klebsiella/Raoultella group</taxon>
        <taxon>Klebsiella</taxon>
        <taxon>Klebsiella pneumoniae complex</taxon>
    </lineage>
</organism>
<comment type="caution">
    <text evidence="1">The sequence shown here is derived from an EMBL/GenBank/DDBJ whole genome shotgun (WGS) entry which is preliminary data.</text>
</comment>
<evidence type="ECO:0000313" key="1">
    <source>
        <dbReference type="EMBL" id="TCX41176.1"/>
    </source>
</evidence>
<name>A0A483J5R7_KLEPN</name>
<dbReference type="AlphaFoldDB" id="A0A483J5R7"/>
<accession>A0A483J5R7</accession>
<sequence>MKIDQQYLKNLLIAFEDTEGPDTLLEELESAGYNRDDPNFVFHMRLLYDNGLIVRTDGEQGFGHQYRSYIGRGHSYMWIPVPLRLTARGHDFIADLRQKEVWQTIKTNFKDEGISTLIELSKSLAIGFAKKKVKDVTGLDIE</sequence>
<protein>
    <submittedName>
        <fullName evidence="1">DUF2513 domain-containing protein</fullName>
    </submittedName>
</protein>
<dbReference type="EMBL" id="SDCI01000017">
    <property type="protein sequence ID" value="TCX41176.1"/>
    <property type="molecule type" value="Genomic_DNA"/>
</dbReference>
<gene>
    <name evidence="1" type="ORF">ETF02_18810</name>
</gene>